<feature type="compositionally biased region" description="Low complexity" evidence="4">
    <location>
        <begin position="851"/>
        <end position="867"/>
    </location>
</feature>
<dbReference type="InterPro" id="IPR000048">
    <property type="entry name" value="IQ_motif_EF-hand-BS"/>
</dbReference>
<evidence type="ECO:0000313" key="6">
    <source>
        <dbReference type="Proteomes" id="UP001054857"/>
    </source>
</evidence>
<evidence type="ECO:0000256" key="2">
    <source>
        <dbReference type="ARBA" id="ARBA00023043"/>
    </source>
</evidence>
<feature type="repeat" description="ANK" evidence="3">
    <location>
        <begin position="1534"/>
        <end position="1566"/>
    </location>
</feature>
<feature type="region of interest" description="Disordered" evidence="4">
    <location>
        <begin position="2254"/>
        <end position="2273"/>
    </location>
</feature>
<feature type="compositionally biased region" description="Basic and acidic residues" evidence="4">
    <location>
        <begin position="1687"/>
        <end position="1696"/>
    </location>
</feature>
<feature type="compositionally biased region" description="Low complexity" evidence="4">
    <location>
        <begin position="1949"/>
        <end position="1958"/>
    </location>
</feature>
<feature type="compositionally biased region" description="Gly residues" evidence="4">
    <location>
        <begin position="325"/>
        <end position="347"/>
    </location>
</feature>
<dbReference type="PROSITE" id="PS50297">
    <property type="entry name" value="ANK_REP_REGION"/>
    <property type="match status" value="1"/>
</dbReference>
<feature type="compositionally biased region" description="Low complexity" evidence="4">
    <location>
        <begin position="1332"/>
        <end position="1345"/>
    </location>
</feature>
<evidence type="ECO:0000256" key="3">
    <source>
        <dbReference type="PROSITE-ProRule" id="PRU00023"/>
    </source>
</evidence>
<feature type="compositionally biased region" description="Low complexity" evidence="4">
    <location>
        <begin position="1870"/>
        <end position="1881"/>
    </location>
</feature>
<feature type="compositionally biased region" description="Acidic residues" evidence="4">
    <location>
        <begin position="2400"/>
        <end position="2409"/>
    </location>
</feature>
<dbReference type="Gene3D" id="1.25.40.20">
    <property type="entry name" value="Ankyrin repeat-containing domain"/>
    <property type="match status" value="3"/>
</dbReference>
<feature type="compositionally biased region" description="Gly residues" evidence="4">
    <location>
        <begin position="1053"/>
        <end position="1062"/>
    </location>
</feature>
<feature type="compositionally biased region" description="Gly residues" evidence="4">
    <location>
        <begin position="485"/>
        <end position="495"/>
    </location>
</feature>
<evidence type="ECO:0000313" key="5">
    <source>
        <dbReference type="EMBL" id="GFR39647.1"/>
    </source>
</evidence>
<organism evidence="5 6">
    <name type="scientific">Astrephomene gubernaculifera</name>
    <dbReference type="NCBI Taxonomy" id="47775"/>
    <lineage>
        <taxon>Eukaryota</taxon>
        <taxon>Viridiplantae</taxon>
        <taxon>Chlorophyta</taxon>
        <taxon>core chlorophytes</taxon>
        <taxon>Chlorophyceae</taxon>
        <taxon>CS clade</taxon>
        <taxon>Chlamydomonadales</taxon>
        <taxon>Astrephomenaceae</taxon>
        <taxon>Astrephomene</taxon>
    </lineage>
</organism>
<feature type="region of interest" description="Disordered" evidence="4">
    <location>
        <begin position="1816"/>
        <end position="1958"/>
    </location>
</feature>
<proteinExistence type="predicted"/>
<dbReference type="SMART" id="SM00015">
    <property type="entry name" value="IQ"/>
    <property type="match status" value="2"/>
</dbReference>
<feature type="region of interest" description="Disordered" evidence="4">
    <location>
        <begin position="2199"/>
        <end position="2232"/>
    </location>
</feature>
<dbReference type="Pfam" id="PF00023">
    <property type="entry name" value="Ank"/>
    <property type="match status" value="1"/>
</dbReference>
<dbReference type="Pfam" id="PF00612">
    <property type="entry name" value="IQ"/>
    <property type="match status" value="2"/>
</dbReference>
<dbReference type="PANTHER" id="PTHR24134">
    <property type="entry name" value="ANKYRIN REPEAT-CONTAINING PROTEIN DDB_G0279043"/>
    <property type="match status" value="1"/>
</dbReference>
<feature type="compositionally biased region" description="Basic and acidic residues" evidence="4">
    <location>
        <begin position="2209"/>
        <end position="2220"/>
    </location>
</feature>
<dbReference type="SMART" id="SM00248">
    <property type="entry name" value="ANK"/>
    <property type="match status" value="4"/>
</dbReference>
<feature type="region of interest" description="Disordered" evidence="4">
    <location>
        <begin position="2286"/>
        <end position="2323"/>
    </location>
</feature>
<feature type="region of interest" description="Disordered" evidence="4">
    <location>
        <begin position="289"/>
        <end position="347"/>
    </location>
</feature>
<protein>
    <submittedName>
        <fullName evidence="5">Uncharacterized protein</fullName>
    </submittedName>
</protein>
<dbReference type="SUPFAM" id="SSF48403">
    <property type="entry name" value="Ankyrin repeat"/>
    <property type="match status" value="1"/>
</dbReference>
<dbReference type="InterPro" id="IPR036770">
    <property type="entry name" value="Ankyrin_rpt-contain_sf"/>
</dbReference>
<reference evidence="5 6" key="1">
    <citation type="journal article" date="2021" name="Sci. Rep.">
        <title>Genome sequencing of the multicellular alga Astrephomene provides insights into convergent evolution of germ-soma differentiation.</title>
        <authorList>
            <person name="Yamashita S."/>
            <person name="Yamamoto K."/>
            <person name="Matsuzaki R."/>
            <person name="Suzuki S."/>
            <person name="Yamaguchi H."/>
            <person name="Hirooka S."/>
            <person name="Minakuchi Y."/>
            <person name="Miyagishima S."/>
            <person name="Kawachi M."/>
            <person name="Toyoda A."/>
            <person name="Nozaki H."/>
        </authorList>
    </citation>
    <scope>NUCLEOTIDE SEQUENCE [LARGE SCALE GENOMIC DNA]</scope>
    <source>
        <strain evidence="5 6">NIES-4017</strain>
    </source>
</reference>
<dbReference type="CDD" id="cd23767">
    <property type="entry name" value="IQCD"/>
    <property type="match status" value="1"/>
</dbReference>
<feature type="region of interest" description="Disordered" evidence="4">
    <location>
        <begin position="1043"/>
        <end position="1109"/>
    </location>
</feature>
<feature type="compositionally biased region" description="Acidic residues" evidence="4">
    <location>
        <begin position="2105"/>
        <end position="2118"/>
    </location>
</feature>
<dbReference type="PROSITE" id="PS50088">
    <property type="entry name" value="ANK_REPEAT"/>
    <property type="match status" value="1"/>
</dbReference>
<feature type="region of interest" description="Disordered" evidence="4">
    <location>
        <begin position="183"/>
        <end position="207"/>
    </location>
</feature>
<feature type="compositionally biased region" description="Low complexity" evidence="4">
    <location>
        <begin position="1817"/>
        <end position="1831"/>
    </location>
</feature>
<feature type="compositionally biased region" description="Low complexity" evidence="4">
    <location>
        <begin position="942"/>
        <end position="951"/>
    </location>
</feature>
<sequence length="2409" mass="245373">MAYTSHRTLATGYEVSLEWSRVQPNVFPEDDEDWIEVLRRPPQTWSAAEVAHWAQRPHEHGGGQLGDLVARRLWENAIDGHLLLVYGSHGGSSSTVSELSRVLGLSEPAHRQALAEAVAELKTLPERILYGEVVLPPPAELLEQQQMKPATAAATRAASCVGSTTTATRCASRLGRRQEHDRWMGVWGGGSGRGTDGDAKRSAGRPVGLSEKERVLHDAKVAAAASKALAKTTAPPGTNTGFTAGAVTIVVRQHGRTLTATATAAAVSAAGAGLEDGAAGVMSDVDAGSRVDQRRQRQQPAGDATTAFDGDSEECQYGSAEGGAAADGGGGEEGLPGDGTAWGGGGVPRVMREMRRMGELVSAHEDVVRRLKVLREEGPAGLDRLMRERQRAATAATAAASAAGGAAPAAAGQAAGSAAAGAGGVEDPGGLADVEQRGRALRQGLAAQGGAVDDLARQVPLRSAMRRAAEAAVEAAGGGDEDCGGEGSGGEGFLGVGPTREPRGGWRQAGEEGEDGGRVRQSLSAAGRAVLAEADRREKMQEEQEPWVYDSDDEDDDHGAGDTADVAGRRAVDGFGGGKSSAPAGRKDPWVRGDDGAGVKPSVRRHVVRPLPGLPAGRGLQPGSHEVHPPRPGPDPWRTADQKAVRRVLAQGAATPVHHTLKSKLAQDAVRHMYGIAPPETSTAYGTAATRGVVGDSGAGAAGGAAAGAAAGQPFYPPTSLLTNHRAAAHEVQLRRQQGLPVSPDLLAARSLAAPRTARLVVRAVAGKPEQAADSVMVQPEVAADGSFSFPSRYGFQVAPSPNTKPAAWPNPPQPHHADSATTATTTTTPPPPRPQSAKLPFPASNRPYQPSRLARPASASPSLLLPTTQPIHPGGFVVGPSCDEHHQQQQQDHHQHQSLAPPEARVRGIGADGALHRAIAAKAATVAAGEAATAAAAAADAGGTAGCTEAVSSGRARTRTGGGHAGGGTGTTAGAVVRGAMAPEALAAPGAAPADARCTVASRLRGTGRIRTYLEGEWGDSELQQSVREVLHMLDGGCGPPATSGLLQDGSNGSGGCGGGPVRAALSPPSSGRRTSQRQATETVQQPRIENLQKHSRRGGGRQQGGAVQLYRFREGQLVYTGRRPPFDSQPDVPYELPGWHPRPMGQTWTKTDAERLAAGVAAEARPGTSELHWAAGRGDVLRLRELLEEAGDPDQQRSLVNSRNPAWETPLHRAAMCPGPSAVGAMRLLLAAGAETDPRDVNGITPLMGIITAGCWQPEGPLRARTLLAAGARVDVCDCCGETLLHKAFIHHVCAASSGLQDLLAMLLPLARQHLPPYTHEDNDNTNLHATASGSTAPPATGAFSRAHPLASAAAAATSGAFVATAVAAAAAAAASTLDRHSPPPPSASSPSSPPAATGPLHIDARDAEGRTALHLACCRPHAHGRSTAATAPIWEGGEYGSGDCGGGGGCCCVSALLAAGADPNAVDGGGRRALHLVLSEAAAASRLREANRINHCKLATSRHKQPPGALCWLVERLLRAGADPSTPEPSRGQTPLHLAATARSRPLLRLLLRFGADPRVADQAGRTPADALERALRSTRDREEAAHLTALLDLLREYTNPSKQPKTKATTSTGRRKAPGQRTLLSDAGSSSSQRRQRQGADKPGLGGGAGPKSLRQLYRERFGESSESNDDEDCEDASGGEEEEKKKEEKSIQPHAPSHQQQQQQHTLALAYMVADRASRLGAAFGCTPAATTVTAPSPSPPPNPPSSLVVTFKGGTTTTTAATGTAGVTFNDTKADATTMTAAAAAAEGPALLVTQASQPIPVVAATGAGTSNPAPASVPKAPASATTNPAVPSRPAARKGLTPDQAATRIQAVYRGHRTRQRMRGGPSASSSRAAAGREVERPVQAAAQPSTSGVQAGDAGSVSQIQAAVAATATAPPPSLPVEEDTGRAAEPSTPPISAQTLAANNPDQAPAATAAAPLVAATQPAAPHDTPAVAAAAALTAAPPLPKVMAAAPRLGEQSHAQQSHAKQSYGQQSYGSGHQRAATCIQAAWRGRQARRTVERARQEAAEAVKQPSSSKTDPVVGIPMPAVAGKGDSHVNAAAAAAGNDDEGARAAAEEKEEADIDDDDDDGLLEISRTAVVRGFKEKPGRTNSSLRGGSAGGRGGGERRQESGGIAAPSSADGAAGQSGVVAANMALSSGAAATAAASTAARAATGSPQRVPRYEDAEAHAGSDEDGGSDKVAQSFGGWSAASTAVSGGLESLSAAIPLEGPPLPPSRRPSAATTARGAAAVAFSFAGTASTGEGRGGGGGGGSINRALGRTTSSMRRAGGILPQVAVDESGRIVGDVGDLDLLDLDSEGEGDEGGGGGGVYESGDDGSLPSGFVVAQEEERDGGGGGGFHVVHHSEGGGGYDADDDGDSVF</sequence>
<feature type="region of interest" description="Disordered" evidence="4">
    <location>
        <begin position="472"/>
        <end position="636"/>
    </location>
</feature>
<dbReference type="Gene3D" id="1.10.150.50">
    <property type="entry name" value="Transcription Factor, Ets-1"/>
    <property type="match status" value="1"/>
</dbReference>
<feature type="region of interest" description="Disordered" evidence="4">
    <location>
        <begin position="2003"/>
        <end position="2024"/>
    </location>
</feature>
<feature type="region of interest" description="Disordered" evidence="4">
    <location>
        <begin position="2088"/>
        <end position="2118"/>
    </location>
</feature>
<comment type="caution">
    <text evidence="5">The sequence shown here is derived from an EMBL/GenBank/DDBJ whole genome shotgun (WGS) entry which is preliminary data.</text>
</comment>
<name>A0AAD3DF88_9CHLO</name>
<feature type="region of interest" description="Disordered" evidence="4">
    <location>
        <begin position="799"/>
        <end position="903"/>
    </location>
</feature>
<feature type="region of interest" description="Disordered" evidence="4">
    <location>
        <begin position="2340"/>
        <end position="2409"/>
    </location>
</feature>
<dbReference type="PANTHER" id="PTHR24134:SF9">
    <property type="entry name" value="ANKYRIN REPEAT AND SOCS BOX PROTEIN 8"/>
    <property type="match status" value="1"/>
</dbReference>
<feature type="region of interest" description="Disordered" evidence="4">
    <location>
        <begin position="2130"/>
        <end position="2172"/>
    </location>
</feature>
<dbReference type="Proteomes" id="UP001054857">
    <property type="component" value="Unassembled WGS sequence"/>
</dbReference>
<feature type="region of interest" description="Disordered" evidence="4">
    <location>
        <begin position="1320"/>
        <end position="1345"/>
    </location>
</feature>
<feature type="region of interest" description="Disordered" evidence="4">
    <location>
        <begin position="1379"/>
        <end position="1404"/>
    </location>
</feature>
<feature type="compositionally biased region" description="Basic and acidic residues" evidence="4">
    <location>
        <begin position="585"/>
        <end position="597"/>
    </location>
</feature>
<feature type="compositionally biased region" description="Polar residues" evidence="4">
    <location>
        <begin position="1069"/>
        <end position="1089"/>
    </location>
</feature>
<feature type="compositionally biased region" description="Pro residues" evidence="4">
    <location>
        <begin position="1385"/>
        <end position="1396"/>
    </location>
</feature>
<feature type="compositionally biased region" description="Basic and acidic residues" evidence="4">
    <location>
        <begin position="883"/>
        <end position="896"/>
    </location>
</feature>
<keyword evidence="1" id="KW-0677">Repeat</keyword>
<evidence type="ECO:0000256" key="4">
    <source>
        <dbReference type="SAM" id="MobiDB-lite"/>
    </source>
</evidence>
<dbReference type="InterPro" id="IPR013761">
    <property type="entry name" value="SAM/pointed_sf"/>
</dbReference>
<dbReference type="InterPro" id="IPR002110">
    <property type="entry name" value="Ankyrin_rpt"/>
</dbReference>
<keyword evidence="2 3" id="KW-0040">ANK repeat</keyword>
<evidence type="ECO:0000256" key="1">
    <source>
        <dbReference type="ARBA" id="ARBA00022737"/>
    </source>
</evidence>
<feature type="compositionally biased region" description="Gly residues" evidence="4">
    <location>
        <begin position="961"/>
        <end position="970"/>
    </location>
</feature>
<feature type="compositionally biased region" description="Acidic residues" evidence="4">
    <location>
        <begin position="1671"/>
        <end position="1686"/>
    </location>
</feature>
<keyword evidence="6" id="KW-1185">Reference proteome</keyword>
<accession>A0AAD3DF88</accession>
<feature type="region of interest" description="Disordered" evidence="4">
    <location>
        <begin position="942"/>
        <end position="970"/>
    </location>
</feature>
<dbReference type="EMBL" id="BMAR01000001">
    <property type="protein sequence ID" value="GFR39647.1"/>
    <property type="molecule type" value="Genomic_DNA"/>
</dbReference>
<feature type="compositionally biased region" description="Gly residues" evidence="4">
    <location>
        <begin position="2291"/>
        <end position="2301"/>
    </location>
</feature>
<feature type="region of interest" description="Disordered" evidence="4">
    <location>
        <begin position="1599"/>
        <end position="1711"/>
    </location>
</feature>
<dbReference type="PROSITE" id="PS50096">
    <property type="entry name" value="IQ"/>
    <property type="match status" value="2"/>
</dbReference>
<feature type="compositionally biased region" description="Low complexity" evidence="4">
    <location>
        <begin position="2006"/>
        <end position="2017"/>
    </location>
</feature>
<feature type="compositionally biased region" description="Polar residues" evidence="4">
    <location>
        <begin position="1602"/>
        <end position="1616"/>
    </location>
</feature>
<feature type="compositionally biased region" description="Acidic residues" evidence="4">
    <location>
        <begin position="2340"/>
        <end position="2351"/>
    </location>
</feature>
<feature type="compositionally biased region" description="Basic and acidic residues" evidence="4">
    <location>
        <begin position="533"/>
        <end position="542"/>
    </location>
</feature>
<gene>
    <name evidence="5" type="ORF">Agub_g113</name>
</gene>
<feature type="region of interest" description="Disordered" evidence="4">
    <location>
        <begin position="1737"/>
        <end position="1757"/>
    </location>
</feature>